<name>A0A834M4A5_RHYFE</name>
<dbReference type="Proteomes" id="UP000625711">
    <property type="component" value="Unassembled WGS sequence"/>
</dbReference>
<dbReference type="AlphaFoldDB" id="A0A834M4A5"/>
<feature type="compositionally biased region" description="Basic and acidic residues" evidence="1">
    <location>
        <begin position="527"/>
        <end position="537"/>
    </location>
</feature>
<feature type="compositionally biased region" description="Polar residues" evidence="1">
    <location>
        <begin position="740"/>
        <end position="755"/>
    </location>
</feature>
<feature type="region of interest" description="Disordered" evidence="1">
    <location>
        <begin position="452"/>
        <end position="472"/>
    </location>
</feature>
<feature type="region of interest" description="Disordered" evidence="1">
    <location>
        <begin position="286"/>
        <end position="305"/>
    </location>
</feature>
<sequence>MDIAYIYSWKRKSPLDLTYKIYECPAKKPKLEQSETSDHATLNKIQHNNNNNNWKEVQLRISENGEMSITGIQDALVLDIPEKEIVINEGKLTEEGEKKGVELDAKEDAGKPAEVALEANHEIKPREPPDLKFIGKTCPEPLAMAVSRSPPITLSSLKASELVISKNNTDALAKSSDVSSIPKNTSLSTVLNLTNNELSVIPLTTTKACTTTTVFSTINKTMCSTKPAEKPNQIIVDSKATKRKSAADDKGPPMKLPKPTILNHSIAFMNLSNNHPLKRHKLNRNGETVQDKPTPTTSLLNNASTIPPKPIVINKSVSGITLQKPSGDQKAATTPCYVPKPPTEKNDGRQTTKTEANFIPKTTAPSHHVHPIHIPIITPAQLPHNQILNAHHAKTTSAASNQDTTTVTPVAESNLAAQSTIKTKPSTPIGYKTLRDPPKSWNSQINLQIAKTSNAQNRQNSGDLKNVRPPKFFKGRNIPRYLGNPASGVKPMYQVHVSPEKDKNHTENAKVEKREIKKHSIVKIDPKTLKPISEKAPETSNLSNVSTTSGLQANQELRLNSTPNDLKINTSSVSIFNPLKLQSSPKGDRKSPKSPHSPKVKVTSCASASAYSPSLSPKQQRDKTNLTFTPPNPFVPNLASPTLGPAQWAFPGSYDPRMLMAYNMWYNHQSRMAAAAAAAGLVPQPMSHSYGLNMAMKSHVGGQVPPKHVPASKNDSKKTLETALEKLSQNKAKELVAAAKTTTQGKSDTKPNQPTEGKEKTTDKPPVLGISNTERKEDVKHLSKKDPAEVPHRPQAPIACSQASFKEGANTEDTKVTKYDSNSNKPLQNDVKPTVNGDQAVNKEESSAPINPASTPDEGRKNTEGNDAKAKEGQTVSDTATRCNDKDVSKSDKLVKDGGDGVGDREVKGSGDTSVVREKLDGEQNSGS</sequence>
<comment type="caution">
    <text evidence="2">The sequence shown here is derived from an EMBL/GenBank/DDBJ whole genome shotgun (WGS) entry which is preliminary data.</text>
</comment>
<feature type="compositionally biased region" description="Basic and acidic residues" evidence="1">
    <location>
        <begin position="773"/>
        <end position="792"/>
    </location>
</feature>
<feature type="compositionally biased region" description="Basic and acidic residues" evidence="1">
    <location>
        <begin position="857"/>
        <end position="872"/>
    </location>
</feature>
<reference evidence="2" key="1">
    <citation type="submission" date="2020-08" db="EMBL/GenBank/DDBJ databases">
        <title>Genome sequencing and assembly of the red palm weevil Rhynchophorus ferrugineus.</title>
        <authorList>
            <person name="Dias G.B."/>
            <person name="Bergman C.M."/>
            <person name="Manee M."/>
        </authorList>
    </citation>
    <scope>NUCLEOTIDE SEQUENCE</scope>
    <source>
        <strain evidence="2">AA-2017</strain>
        <tissue evidence="2">Whole larva</tissue>
    </source>
</reference>
<feature type="region of interest" description="Disordered" evidence="1">
    <location>
        <begin position="578"/>
        <end position="631"/>
    </location>
</feature>
<feature type="compositionally biased region" description="Polar residues" evidence="1">
    <location>
        <begin position="538"/>
        <end position="549"/>
    </location>
</feature>
<feature type="region of interest" description="Disordered" evidence="1">
    <location>
        <begin position="739"/>
        <end position="928"/>
    </location>
</feature>
<feature type="compositionally biased region" description="Basic and acidic residues" evidence="1">
    <location>
        <begin position="883"/>
        <end position="922"/>
    </location>
</feature>
<feature type="region of interest" description="Disordered" evidence="1">
    <location>
        <begin position="322"/>
        <end position="351"/>
    </location>
</feature>
<dbReference type="EMBL" id="JAACXV010014418">
    <property type="protein sequence ID" value="KAF7267466.1"/>
    <property type="molecule type" value="Genomic_DNA"/>
</dbReference>
<feature type="compositionally biased region" description="Polar residues" evidence="1">
    <location>
        <begin position="452"/>
        <end position="463"/>
    </location>
</feature>
<proteinExistence type="predicted"/>
<accession>A0A834M4A5</accession>
<feature type="compositionally biased region" description="Basic and acidic residues" evidence="1">
    <location>
        <begin position="342"/>
        <end position="351"/>
    </location>
</feature>
<evidence type="ECO:0000256" key="1">
    <source>
        <dbReference type="SAM" id="MobiDB-lite"/>
    </source>
</evidence>
<feature type="compositionally biased region" description="Low complexity" evidence="1">
    <location>
        <begin position="604"/>
        <end position="616"/>
    </location>
</feature>
<protein>
    <submittedName>
        <fullName evidence="2">Uncharacterized protein</fullName>
    </submittedName>
</protein>
<keyword evidence="3" id="KW-1185">Reference proteome</keyword>
<evidence type="ECO:0000313" key="2">
    <source>
        <dbReference type="EMBL" id="KAF7267466.1"/>
    </source>
</evidence>
<organism evidence="2 3">
    <name type="scientific">Rhynchophorus ferrugineus</name>
    <name type="common">Red palm weevil</name>
    <name type="synonym">Curculio ferrugineus</name>
    <dbReference type="NCBI Taxonomy" id="354439"/>
    <lineage>
        <taxon>Eukaryota</taxon>
        <taxon>Metazoa</taxon>
        <taxon>Ecdysozoa</taxon>
        <taxon>Arthropoda</taxon>
        <taxon>Hexapoda</taxon>
        <taxon>Insecta</taxon>
        <taxon>Pterygota</taxon>
        <taxon>Neoptera</taxon>
        <taxon>Endopterygota</taxon>
        <taxon>Coleoptera</taxon>
        <taxon>Polyphaga</taxon>
        <taxon>Cucujiformia</taxon>
        <taxon>Curculionidae</taxon>
        <taxon>Dryophthorinae</taxon>
        <taxon>Rhynchophorus</taxon>
    </lineage>
</organism>
<evidence type="ECO:0000313" key="3">
    <source>
        <dbReference type="Proteomes" id="UP000625711"/>
    </source>
</evidence>
<gene>
    <name evidence="2" type="ORF">GWI33_019300</name>
</gene>
<dbReference type="OrthoDB" id="1305878at2759"/>
<feature type="region of interest" description="Disordered" evidence="1">
    <location>
        <begin position="527"/>
        <end position="549"/>
    </location>
</feature>